<gene>
    <name evidence="2" type="ORF">DYBT9275_02470</name>
</gene>
<evidence type="ECO:0000256" key="1">
    <source>
        <dbReference type="SAM" id="SignalP"/>
    </source>
</evidence>
<evidence type="ECO:0000313" key="3">
    <source>
        <dbReference type="Proteomes" id="UP000680038"/>
    </source>
</evidence>
<evidence type="ECO:0000313" key="2">
    <source>
        <dbReference type="EMBL" id="CAG5000469.1"/>
    </source>
</evidence>
<dbReference type="EMBL" id="CAJRAF010000002">
    <property type="protein sequence ID" value="CAG5000469.1"/>
    <property type="molecule type" value="Genomic_DNA"/>
</dbReference>
<evidence type="ECO:0008006" key="4">
    <source>
        <dbReference type="Google" id="ProtNLM"/>
    </source>
</evidence>
<protein>
    <recommendedName>
        <fullName evidence="4">Neutral/alkaline non-lysosomal ceramidase N-terminal domain-containing protein</fullName>
    </recommendedName>
</protein>
<proteinExistence type="predicted"/>
<keyword evidence="1" id="KW-0732">Signal</keyword>
<dbReference type="Proteomes" id="UP000680038">
    <property type="component" value="Unassembled WGS sequence"/>
</dbReference>
<feature type="chain" id="PRO_5037333027" description="Neutral/alkaline non-lysosomal ceramidase N-terminal domain-containing protein" evidence="1">
    <location>
        <begin position="32"/>
        <end position="502"/>
    </location>
</feature>
<keyword evidence="3" id="KW-1185">Reference proteome</keyword>
<accession>A0A916JC67</accession>
<feature type="signal peptide" evidence="1">
    <location>
        <begin position="1"/>
        <end position="31"/>
    </location>
</feature>
<dbReference type="AlphaFoldDB" id="A0A916JC67"/>
<sequence>MNIMSKSFSKKNIVLSAVFLFVSLVCSQARASELHIGKATADITPGLPVALMGQFNLRIAQTADTPLTANVIALESREGSRSLDATIIVSCDLIYISAQILAMVRQETAKRIPGFDVNKIILNATHTHTAPVLEDGADEASFLYPIPKEGVTQVKDYKILFTKKVTEAIVKAWTSRSPGSVTWGMNRAAVGYNRRTVYENKTTVMYGKTAVPEFRNLEGYEDHDINSLFFWNKSGKLIAMSIDVACPAQELEHKQAVNADYWHLVRLELQKKYGSDLCVLGWIGAAGDQSPHIMYRKASDERMLKLNKITRLEDIAQRIVAAAEQSYNAVKDDRHSDIPFAHRVERIPLPMRIITEAEYADSKKVRDEAAEIMAKNPAKTGDQYARMTWFGDVLKRYDKQKANPAATYETEIHVLRIGDAVVCTNQFELFTDYGIRIQARSKALQTFVVQLAGPGTYLPTEKAIAGGGYSAVCQSNVVGAEGGQILVDRTVALIDALWEEKK</sequence>
<reference evidence="2" key="1">
    <citation type="submission" date="2021-04" db="EMBL/GenBank/DDBJ databases">
        <authorList>
            <person name="Rodrigo-Torres L."/>
            <person name="Arahal R. D."/>
            <person name="Lucena T."/>
        </authorList>
    </citation>
    <scope>NUCLEOTIDE SEQUENCE</scope>
    <source>
        <strain evidence="2">CECT 9275</strain>
    </source>
</reference>
<organism evidence="2 3">
    <name type="scientific">Dyadobacter helix</name>
    <dbReference type="NCBI Taxonomy" id="2822344"/>
    <lineage>
        <taxon>Bacteria</taxon>
        <taxon>Pseudomonadati</taxon>
        <taxon>Bacteroidota</taxon>
        <taxon>Cytophagia</taxon>
        <taxon>Cytophagales</taxon>
        <taxon>Spirosomataceae</taxon>
        <taxon>Dyadobacter</taxon>
    </lineage>
</organism>
<comment type="caution">
    <text evidence="2">The sequence shown here is derived from an EMBL/GenBank/DDBJ whole genome shotgun (WGS) entry which is preliminary data.</text>
</comment>
<name>A0A916JC67_9BACT</name>